<dbReference type="EMBL" id="CP023154">
    <property type="protein sequence ID" value="QEK78039.1"/>
    <property type="molecule type" value="Genomic_DNA"/>
</dbReference>
<sequence>MTSQKAELSSSTVLGNERRMMIIEYLMKSDTKTAKISDLVDYICQKEGNESKRHRKSVYVSLIQTHIPRLKREGFITTERDEIYLKNVPSDVEKYISSEEVILWPHIYVTVSFLFLLASLVLNNGLGVVMSLVLLGLAIFQWVTKK</sequence>
<proteinExistence type="predicted"/>
<dbReference type="Pfam" id="PF24035">
    <property type="entry name" value="DUF7344"/>
    <property type="match status" value="1"/>
</dbReference>
<dbReference type="Proteomes" id="UP000324354">
    <property type="component" value="Chromosome"/>
</dbReference>
<feature type="domain" description="DUF7344" evidence="2">
    <location>
        <begin position="12"/>
        <end position="82"/>
    </location>
</feature>
<evidence type="ECO:0000313" key="4">
    <source>
        <dbReference type="Proteomes" id="UP000324354"/>
    </source>
</evidence>
<protein>
    <recommendedName>
        <fullName evidence="2">DUF7344 domain-containing protein</fullName>
    </recommendedName>
</protein>
<feature type="transmembrane region" description="Helical" evidence="1">
    <location>
        <begin position="101"/>
        <end position="120"/>
    </location>
</feature>
<dbReference type="OrthoDB" id="331021at2157"/>
<dbReference type="InterPro" id="IPR055768">
    <property type="entry name" value="DUF7344"/>
</dbReference>
<organism evidence="3 4">
    <name type="scientific">Pyrococcus furiosus (strain ATCC 43587 / DSM 3638 / JCM 8422 / Vc1)</name>
    <dbReference type="NCBI Taxonomy" id="186497"/>
    <lineage>
        <taxon>Archaea</taxon>
        <taxon>Methanobacteriati</taxon>
        <taxon>Methanobacteriota</taxon>
        <taxon>Thermococci</taxon>
        <taxon>Thermococcales</taxon>
        <taxon>Thermococcaceae</taxon>
        <taxon>Pyrococcus</taxon>
    </lineage>
</organism>
<keyword evidence="1" id="KW-0472">Membrane</keyword>
<feature type="transmembrane region" description="Helical" evidence="1">
    <location>
        <begin position="126"/>
        <end position="144"/>
    </location>
</feature>
<name>A0A5C0XMW3_PYRFU</name>
<accession>A0A5C0XMW3</accession>
<evidence type="ECO:0000259" key="2">
    <source>
        <dbReference type="Pfam" id="PF24035"/>
    </source>
</evidence>
<keyword evidence="1" id="KW-1133">Transmembrane helix</keyword>
<gene>
    <name evidence="3" type="ORF">PFDSM3638_01570</name>
</gene>
<reference evidence="3 4" key="1">
    <citation type="submission" date="2017-08" db="EMBL/GenBank/DDBJ databases">
        <title>Resequencing and Reannotation of the genome of Pyrococcus furiosus type strain DSM3638.</title>
        <authorList>
            <person name="Reichelt R.M."/>
            <person name="Bunk B."/>
        </authorList>
    </citation>
    <scope>NUCLEOTIDE SEQUENCE [LARGE SCALE GENOMIC DNA]</scope>
    <source>
        <strain evidence="3 4">DSM 3638</strain>
    </source>
</reference>
<keyword evidence="1" id="KW-0812">Transmembrane</keyword>
<evidence type="ECO:0000256" key="1">
    <source>
        <dbReference type="SAM" id="Phobius"/>
    </source>
</evidence>
<dbReference type="AlphaFoldDB" id="A0A5C0XMW3"/>
<evidence type="ECO:0000313" key="3">
    <source>
        <dbReference type="EMBL" id="QEK78039.1"/>
    </source>
</evidence>